<reference evidence="3" key="3">
    <citation type="submission" date="2025-08" db="UniProtKB">
        <authorList>
            <consortium name="RefSeq"/>
        </authorList>
    </citation>
    <scope>IDENTIFICATION</scope>
    <source>
        <strain evidence="3">NI907</strain>
    </source>
</reference>
<proteinExistence type="predicted"/>
<dbReference type="GeneID" id="41958048"/>
<evidence type="ECO:0000256" key="1">
    <source>
        <dbReference type="SAM" id="MobiDB-lite"/>
    </source>
</evidence>
<keyword evidence="2" id="KW-1185">Reference proteome</keyword>
<reference evidence="3" key="1">
    <citation type="journal article" date="2019" name="Mol. Biol. Evol.">
        <title>Blast fungal genomes show frequent chromosomal changes, gene gains and losses, and effector gene turnover.</title>
        <authorList>
            <person name="Gomez Luciano L.B."/>
            <person name="Jason Tsai I."/>
            <person name="Chuma I."/>
            <person name="Tosa Y."/>
            <person name="Chen Y.H."/>
            <person name="Li J.Y."/>
            <person name="Li M.Y."/>
            <person name="Jade Lu M.Y."/>
            <person name="Nakayashiki H."/>
            <person name="Li W.H."/>
        </authorList>
    </citation>
    <scope>NUCLEOTIDE SEQUENCE</scope>
    <source>
        <strain evidence="3">NI907</strain>
    </source>
</reference>
<gene>
    <name evidence="3" type="ORF">PgNI_03083</name>
</gene>
<dbReference type="Proteomes" id="UP000515153">
    <property type="component" value="Unplaced"/>
</dbReference>
<name>A0A6P8BBF8_PYRGI</name>
<evidence type="ECO:0000313" key="2">
    <source>
        <dbReference type="Proteomes" id="UP000515153"/>
    </source>
</evidence>
<protein>
    <submittedName>
        <fullName evidence="3">Uncharacterized protein</fullName>
    </submittedName>
</protein>
<feature type="compositionally biased region" description="Acidic residues" evidence="1">
    <location>
        <begin position="81"/>
        <end position="91"/>
    </location>
</feature>
<evidence type="ECO:0000313" key="3">
    <source>
        <dbReference type="RefSeq" id="XP_030984496.1"/>
    </source>
</evidence>
<sequence length="126" mass="13847">MGWALFKEQELRELRDSLHAQLASVNTLLTVAKQASFKTDIVYLHPVKSNTIRLENSSPSTQQKTSILASTATLPSSGTAPEEELSVEPETDSAQIVQMQHAGVDNASWEKKVDLATITVRIEARN</sequence>
<dbReference type="RefSeq" id="XP_030984496.1">
    <property type="nucleotide sequence ID" value="XM_031123137.1"/>
</dbReference>
<reference evidence="3" key="2">
    <citation type="submission" date="2019-10" db="EMBL/GenBank/DDBJ databases">
        <authorList>
            <consortium name="NCBI Genome Project"/>
        </authorList>
    </citation>
    <scope>NUCLEOTIDE SEQUENCE</scope>
    <source>
        <strain evidence="3">NI907</strain>
    </source>
</reference>
<feature type="region of interest" description="Disordered" evidence="1">
    <location>
        <begin position="54"/>
        <end position="92"/>
    </location>
</feature>
<feature type="compositionally biased region" description="Polar residues" evidence="1">
    <location>
        <begin position="54"/>
        <end position="79"/>
    </location>
</feature>
<dbReference type="AlphaFoldDB" id="A0A6P8BBF8"/>
<dbReference type="KEGG" id="pgri:PgNI_03083"/>
<organism evidence="2 3">
    <name type="scientific">Pyricularia grisea</name>
    <name type="common">Crabgrass-specific blast fungus</name>
    <name type="synonym">Magnaporthe grisea</name>
    <dbReference type="NCBI Taxonomy" id="148305"/>
    <lineage>
        <taxon>Eukaryota</taxon>
        <taxon>Fungi</taxon>
        <taxon>Dikarya</taxon>
        <taxon>Ascomycota</taxon>
        <taxon>Pezizomycotina</taxon>
        <taxon>Sordariomycetes</taxon>
        <taxon>Sordariomycetidae</taxon>
        <taxon>Magnaporthales</taxon>
        <taxon>Pyriculariaceae</taxon>
        <taxon>Pyricularia</taxon>
    </lineage>
</organism>
<accession>A0A6P8BBF8</accession>